<dbReference type="InterPro" id="IPR024301">
    <property type="entry name" value="Amidase_6"/>
</dbReference>
<accession>A0ABW3MMP4</accession>
<protein>
    <submittedName>
        <fullName evidence="2">Amidase domain-containing protein</fullName>
    </submittedName>
</protein>
<gene>
    <name evidence="2" type="ORF">ACFQ1S_42930</name>
</gene>
<organism evidence="2 3">
    <name type="scientific">Kibdelosporangium lantanae</name>
    <dbReference type="NCBI Taxonomy" id="1497396"/>
    <lineage>
        <taxon>Bacteria</taxon>
        <taxon>Bacillati</taxon>
        <taxon>Actinomycetota</taxon>
        <taxon>Actinomycetes</taxon>
        <taxon>Pseudonocardiales</taxon>
        <taxon>Pseudonocardiaceae</taxon>
        <taxon>Kibdelosporangium</taxon>
    </lineage>
</organism>
<evidence type="ECO:0000259" key="1">
    <source>
        <dbReference type="Pfam" id="PF12671"/>
    </source>
</evidence>
<dbReference type="EMBL" id="JBHTIS010003915">
    <property type="protein sequence ID" value="MFD1051840.1"/>
    <property type="molecule type" value="Genomic_DNA"/>
</dbReference>
<proteinExistence type="predicted"/>
<sequence>MDLYDLDGIPQGVKDQLKGNYGYDRVELVRWAEQNWNNSDIDIFDNNCTQFVSTGLEHAGMKQHMSGWSGTFDDDGWGHGGQTGWDWLDKHDHSHTKSWASAEDNRNFMVNHG</sequence>
<evidence type="ECO:0000313" key="3">
    <source>
        <dbReference type="Proteomes" id="UP001597045"/>
    </source>
</evidence>
<dbReference type="Proteomes" id="UP001597045">
    <property type="component" value="Unassembled WGS sequence"/>
</dbReference>
<keyword evidence="3" id="KW-1185">Reference proteome</keyword>
<name>A0ABW3MMP4_9PSEU</name>
<feature type="domain" description="Putative amidase" evidence="1">
    <location>
        <begin position="23"/>
        <end position="112"/>
    </location>
</feature>
<dbReference type="Pfam" id="PF12671">
    <property type="entry name" value="Amidase_6"/>
    <property type="match status" value="1"/>
</dbReference>
<evidence type="ECO:0000313" key="2">
    <source>
        <dbReference type="EMBL" id="MFD1051840.1"/>
    </source>
</evidence>
<comment type="caution">
    <text evidence="2">The sequence shown here is derived from an EMBL/GenBank/DDBJ whole genome shotgun (WGS) entry which is preliminary data.</text>
</comment>
<reference evidence="3" key="1">
    <citation type="journal article" date="2019" name="Int. J. Syst. Evol. Microbiol.">
        <title>The Global Catalogue of Microorganisms (GCM) 10K type strain sequencing project: providing services to taxonomists for standard genome sequencing and annotation.</title>
        <authorList>
            <consortium name="The Broad Institute Genomics Platform"/>
            <consortium name="The Broad Institute Genome Sequencing Center for Infectious Disease"/>
            <person name="Wu L."/>
            <person name="Ma J."/>
        </authorList>
    </citation>
    <scope>NUCLEOTIDE SEQUENCE [LARGE SCALE GENOMIC DNA]</scope>
    <source>
        <strain evidence="3">JCM 31486</strain>
    </source>
</reference>
<feature type="non-terminal residue" evidence="2">
    <location>
        <position position="113"/>
    </location>
</feature>